<evidence type="ECO:0000313" key="16">
    <source>
        <dbReference type="EMBL" id="ORX82289.1"/>
    </source>
</evidence>
<comment type="cofactor">
    <cofactor evidence="12">
        <name>thiamine diphosphate</name>
        <dbReference type="ChEBI" id="CHEBI:58937"/>
    </cofactor>
    <text evidence="12">Binds 1 thiamine pyrophosphate per subunit. During the reaction, the substrate forms a covalent intermediate with the cofactor.</text>
</comment>
<feature type="binding site" evidence="12">
    <location>
        <begin position="119"/>
        <end position="121"/>
    </location>
    <ligand>
        <name>thiamine diphosphate</name>
        <dbReference type="ChEBI" id="CHEBI:58937"/>
    </ligand>
</feature>
<evidence type="ECO:0000256" key="4">
    <source>
        <dbReference type="ARBA" id="ARBA00013152"/>
    </source>
</evidence>
<evidence type="ECO:0000256" key="7">
    <source>
        <dbReference type="ARBA" id="ARBA00022842"/>
    </source>
</evidence>
<dbReference type="PANTHER" id="PTHR43522:SF2">
    <property type="entry name" value="TRANSKETOLASE 1-RELATED"/>
    <property type="match status" value="1"/>
</dbReference>
<dbReference type="InterPro" id="IPR033247">
    <property type="entry name" value="Transketolase_fam"/>
</dbReference>
<feature type="binding site" evidence="11">
    <location>
        <position position="388"/>
    </location>
    <ligand>
        <name>substrate</name>
    </ligand>
</feature>
<dbReference type="Pfam" id="PF02779">
    <property type="entry name" value="Transket_pyr"/>
    <property type="match status" value="1"/>
</dbReference>
<feature type="site" description="Important for catalytic activity" evidence="14">
    <location>
        <position position="31"/>
    </location>
</feature>
<dbReference type="Proteomes" id="UP000193944">
    <property type="component" value="Unassembled WGS sequence"/>
</dbReference>
<dbReference type="PANTHER" id="PTHR43522">
    <property type="entry name" value="TRANSKETOLASE"/>
    <property type="match status" value="1"/>
</dbReference>
<evidence type="ECO:0000256" key="13">
    <source>
        <dbReference type="PIRSR" id="PIRSR605478-4"/>
    </source>
</evidence>
<dbReference type="FunFam" id="3.40.50.970:FF:000004">
    <property type="entry name" value="Transketolase"/>
    <property type="match status" value="1"/>
</dbReference>
<feature type="active site" description="Proton donor" evidence="10">
    <location>
        <position position="420"/>
    </location>
</feature>
<evidence type="ECO:0000256" key="12">
    <source>
        <dbReference type="PIRSR" id="PIRSR605478-3"/>
    </source>
</evidence>
<feature type="binding site" evidence="11">
    <location>
        <position position="266"/>
    </location>
    <ligand>
        <name>substrate</name>
    </ligand>
</feature>
<name>A0A1Y1X982_9FUNG</name>
<feature type="binding site" evidence="12">
    <location>
        <position position="190"/>
    </location>
    <ligand>
        <name>thiamine diphosphate</name>
        <dbReference type="ChEBI" id="CHEBI:58937"/>
    </ligand>
</feature>
<proteinExistence type="inferred from homology"/>
<dbReference type="InterPro" id="IPR005474">
    <property type="entry name" value="Transketolase_N"/>
</dbReference>
<dbReference type="SMART" id="SM00861">
    <property type="entry name" value="Transket_pyr"/>
    <property type="match status" value="1"/>
</dbReference>
<evidence type="ECO:0000256" key="14">
    <source>
        <dbReference type="PIRSR" id="PIRSR605478-5"/>
    </source>
</evidence>
<comment type="cofactor">
    <cofactor evidence="1">
        <name>Co(2+)</name>
        <dbReference type="ChEBI" id="CHEBI:48828"/>
    </cofactor>
</comment>
<protein>
    <recommendedName>
        <fullName evidence="4">transketolase</fullName>
        <ecNumber evidence="4">2.2.1.1</ecNumber>
    </recommendedName>
</protein>
<feature type="binding site" evidence="11">
    <location>
        <position position="31"/>
    </location>
    <ligand>
        <name>substrate</name>
    </ligand>
</feature>
<dbReference type="OrthoDB" id="10267175at2759"/>
<dbReference type="Gene3D" id="3.40.50.920">
    <property type="match status" value="1"/>
</dbReference>
<dbReference type="GO" id="GO:0006098">
    <property type="term" value="P:pentose-phosphate shunt"/>
    <property type="evidence" value="ECO:0007669"/>
    <property type="project" value="TreeGrafter"/>
</dbReference>
<sequence>MFDPFTEVDKRAINTIRCLALDMTSKASSGHQGAPMGCAPMAHVLFTRFMKCNPSNSQWINRDRFVLSNGHCCALQYSLLHLMGYKVTLDDLRDFRQYLSITPGHPERGMTDGVEVTTGPLGQGISNAVGLAIAQAHLGAVYNRPGFEIFNNYTYCIVGDGCLQEGVASEAASMAGHYKLGKLIALYDANNIQIDGDIKVQFTEDVCTRFKAYGWNILKVEDGDNDLDAIANAIEEAKKQTDKPTLIYVHTTIGCGSLLQGTAKVHGCPLKVEDVTQIKEKFGLDPTKQFNVPDDVRAFYNGITTKDAEYEKEWNALFEKYAAAYPAEAKEITRRLRGELAEGWEKLLPTYTPADKPTATRKLSETVLNAICDALPEFIGGSADLTGSNLTKWKSAKDFQANDSGIGDYSGRYFHYGVREHGMAAVMNGISAYGCGLIPFGAGFLNFIGYASGAVRLSSLSKHQVVYIMTHDSIGVGEDGPTHQPIETFAALRAQPNLNVVRPADGNEVSAAYLQALTSKTTPTVLCLTRQNVPHLQGSSIENAMKGGYVLQDEPNPKIILAGTGSEVSLCVEAAKLLKQENIPSRVVSLPCLSLFDAQGPEYRNKVLPKGIPILSVEAGSTFGWAKYAHRSIGIDTFGISAPAGKIFEHFGLVPTEVAKKAKLLISEFPKMTL</sequence>
<evidence type="ECO:0000256" key="2">
    <source>
        <dbReference type="ARBA" id="ARBA00007131"/>
    </source>
</evidence>
<dbReference type="STRING" id="1754192.A0A1Y1X982"/>
<dbReference type="EMBL" id="MCFG01000098">
    <property type="protein sequence ID" value="ORX82289.1"/>
    <property type="molecule type" value="Genomic_DNA"/>
</dbReference>
<dbReference type="GO" id="GO:0046872">
    <property type="term" value="F:metal ion binding"/>
    <property type="evidence" value="ECO:0007669"/>
    <property type="project" value="UniProtKB-KW"/>
</dbReference>
<comment type="catalytic activity">
    <reaction evidence="9">
        <text>D-sedoheptulose 7-phosphate + D-glyceraldehyde 3-phosphate = aldehydo-D-ribose 5-phosphate + D-xylulose 5-phosphate</text>
        <dbReference type="Rhea" id="RHEA:10508"/>
        <dbReference type="ChEBI" id="CHEBI:57483"/>
        <dbReference type="ChEBI" id="CHEBI:57737"/>
        <dbReference type="ChEBI" id="CHEBI:58273"/>
        <dbReference type="ChEBI" id="CHEBI:59776"/>
        <dbReference type="EC" id="2.2.1.1"/>
    </reaction>
</comment>
<dbReference type="NCBIfam" id="TIGR00232">
    <property type="entry name" value="tktlase_bact"/>
    <property type="match status" value="1"/>
</dbReference>
<dbReference type="CDD" id="cd02012">
    <property type="entry name" value="TPP_TK"/>
    <property type="match status" value="1"/>
</dbReference>
<feature type="binding site" evidence="11">
    <location>
        <position position="471"/>
    </location>
    <ligand>
        <name>substrate</name>
    </ligand>
</feature>
<dbReference type="AlphaFoldDB" id="A0A1Y1X982"/>
<evidence type="ECO:0000256" key="11">
    <source>
        <dbReference type="PIRSR" id="PIRSR605478-2"/>
    </source>
</evidence>
<reference evidence="16 17" key="2">
    <citation type="submission" date="2016-08" db="EMBL/GenBank/DDBJ databases">
        <title>Pervasive Adenine N6-methylation of Active Genes in Fungi.</title>
        <authorList>
            <consortium name="DOE Joint Genome Institute"/>
            <person name="Mondo S.J."/>
            <person name="Dannebaum R.O."/>
            <person name="Kuo R.C."/>
            <person name="Labutti K."/>
            <person name="Haridas S."/>
            <person name="Kuo A."/>
            <person name="Salamov A."/>
            <person name="Ahrendt S.R."/>
            <person name="Lipzen A."/>
            <person name="Sullivan W."/>
            <person name="Andreopoulos W.B."/>
            <person name="Clum A."/>
            <person name="Lindquist E."/>
            <person name="Daum C."/>
            <person name="Ramamoorthy G.K."/>
            <person name="Gryganskyi A."/>
            <person name="Culley D."/>
            <person name="Magnuson J.K."/>
            <person name="James T.Y."/>
            <person name="O'Malley M.A."/>
            <person name="Stajich J.E."/>
            <person name="Spatafora J.W."/>
            <person name="Visel A."/>
            <person name="Grigoriev I.V."/>
        </authorList>
    </citation>
    <scope>NUCLEOTIDE SEQUENCE [LARGE SCALE GENOMIC DNA]</scope>
    <source>
        <strain evidence="16 17">S4</strain>
    </source>
</reference>
<gene>
    <name evidence="16" type="ORF">BCR32DRAFT_292736</name>
</gene>
<evidence type="ECO:0000259" key="15">
    <source>
        <dbReference type="SMART" id="SM00861"/>
    </source>
</evidence>
<feature type="binding site" evidence="12">
    <location>
        <position position="447"/>
    </location>
    <ligand>
        <name>thiamine diphosphate</name>
        <dbReference type="ChEBI" id="CHEBI:58937"/>
    </ligand>
</feature>
<keyword evidence="5" id="KW-0808">Transferase</keyword>
<evidence type="ECO:0000256" key="6">
    <source>
        <dbReference type="ARBA" id="ARBA00022723"/>
    </source>
</evidence>
<dbReference type="Pfam" id="PF22613">
    <property type="entry name" value="Transketolase_C_1"/>
    <property type="match status" value="1"/>
</dbReference>
<comment type="caution">
    <text evidence="16">The sequence shown here is derived from an EMBL/GenBank/DDBJ whole genome shotgun (WGS) entry which is preliminary data.</text>
</comment>
<feature type="site" description="Important for catalytic activity" evidence="14">
    <location>
        <position position="266"/>
    </location>
</feature>
<dbReference type="Gene3D" id="3.40.50.970">
    <property type="match status" value="2"/>
</dbReference>
<evidence type="ECO:0000256" key="9">
    <source>
        <dbReference type="ARBA" id="ARBA00049473"/>
    </source>
</evidence>
<feature type="binding site" evidence="11">
    <location>
        <position position="361"/>
    </location>
    <ligand>
        <name>substrate</name>
    </ligand>
</feature>
<evidence type="ECO:0000256" key="1">
    <source>
        <dbReference type="ARBA" id="ARBA00001941"/>
    </source>
</evidence>
<evidence type="ECO:0000256" key="10">
    <source>
        <dbReference type="PIRSR" id="PIRSR605478-1"/>
    </source>
</evidence>
<dbReference type="InterPro" id="IPR055152">
    <property type="entry name" value="Transketolase-like_C_2"/>
</dbReference>
<feature type="binding site" evidence="12">
    <location>
        <position position="266"/>
    </location>
    <ligand>
        <name>thiamine diphosphate</name>
        <dbReference type="ChEBI" id="CHEBI:58937"/>
    </ligand>
</feature>
<dbReference type="InterPro" id="IPR020826">
    <property type="entry name" value="Transketolase_BS"/>
</dbReference>
<dbReference type="InterPro" id="IPR029061">
    <property type="entry name" value="THDP-binding"/>
</dbReference>
<dbReference type="SUPFAM" id="SSF52922">
    <property type="entry name" value="TK C-terminal domain-like"/>
    <property type="match status" value="1"/>
</dbReference>
<dbReference type="SUPFAM" id="SSF52518">
    <property type="entry name" value="Thiamin diphosphate-binding fold (THDP-binding)"/>
    <property type="match status" value="2"/>
</dbReference>
<feature type="binding site" evidence="11">
    <location>
        <position position="530"/>
    </location>
    <ligand>
        <name>substrate</name>
    </ligand>
</feature>
<dbReference type="CDD" id="cd07033">
    <property type="entry name" value="TPP_PYR_DXS_TK_like"/>
    <property type="match status" value="1"/>
</dbReference>
<dbReference type="InterPro" id="IPR005478">
    <property type="entry name" value="Transketolase_bac-like"/>
</dbReference>
<feature type="binding site" evidence="12">
    <location>
        <position position="71"/>
    </location>
    <ligand>
        <name>thiamine diphosphate</name>
        <dbReference type="ChEBI" id="CHEBI:58937"/>
    </ligand>
</feature>
<dbReference type="GO" id="GO:0004802">
    <property type="term" value="F:transketolase activity"/>
    <property type="evidence" value="ECO:0007669"/>
    <property type="project" value="UniProtKB-EC"/>
</dbReference>
<organism evidence="16 17">
    <name type="scientific">Anaeromyces robustus</name>
    <dbReference type="NCBI Taxonomy" id="1754192"/>
    <lineage>
        <taxon>Eukaryota</taxon>
        <taxon>Fungi</taxon>
        <taxon>Fungi incertae sedis</taxon>
        <taxon>Chytridiomycota</taxon>
        <taxon>Chytridiomycota incertae sedis</taxon>
        <taxon>Neocallimastigomycetes</taxon>
        <taxon>Neocallimastigales</taxon>
        <taxon>Neocallimastigaceae</taxon>
        <taxon>Anaeromyces</taxon>
    </lineage>
</organism>
<feature type="binding site" evidence="11">
    <location>
        <position position="483"/>
    </location>
    <ligand>
        <name>substrate</name>
    </ligand>
</feature>
<dbReference type="PROSITE" id="PS00802">
    <property type="entry name" value="TRANSKETOLASE_2"/>
    <property type="match status" value="1"/>
</dbReference>
<feature type="binding site" evidence="13">
    <location>
        <position position="190"/>
    </location>
    <ligand>
        <name>Mg(2+)</name>
        <dbReference type="ChEBI" id="CHEBI:18420"/>
    </ligand>
</feature>
<accession>A0A1Y1X982</accession>
<dbReference type="Pfam" id="PF00456">
    <property type="entry name" value="Transketolase_N"/>
    <property type="match status" value="1"/>
</dbReference>
<comment type="subunit">
    <text evidence="3">Homodimer.</text>
</comment>
<evidence type="ECO:0000256" key="3">
    <source>
        <dbReference type="ARBA" id="ARBA00011738"/>
    </source>
</evidence>
<feature type="binding site" evidence="12">
    <location>
        <position position="161"/>
    </location>
    <ligand>
        <name>thiamine diphosphate</name>
        <dbReference type="ChEBI" id="CHEBI:58937"/>
    </ligand>
</feature>
<dbReference type="GO" id="GO:0005634">
    <property type="term" value="C:nucleus"/>
    <property type="evidence" value="ECO:0007669"/>
    <property type="project" value="TreeGrafter"/>
</dbReference>
<keyword evidence="8 12" id="KW-0786">Thiamine pyrophosphate</keyword>
<reference evidence="16 17" key="1">
    <citation type="submission" date="2016-08" db="EMBL/GenBank/DDBJ databases">
        <title>A Parts List for Fungal Cellulosomes Revealed by Comparative Genomics.</title>
        <authorList>
            <consortium name="DOE Joint Genome Institute"/>
            <person name="Haitjema C.H."/>
            <person name="Gilmore S.P."/>
            <person name="Henske J.K."/>
            <person name="Solomon K.V."/>
            <person name="De Groot R."/>
            <person name="Kuo A."/>
            <person name="Mondo S.J."/>
            <person name="Salamov A.A."/>
            <person name="Labutti K."/>
            <person name="Zhao Z."/>
            <person name="Chiniquy J."/>
            <person name="Barry K."/>
            <person name="Brewer H.M."/>
            <person name="Purvine S.O."/>
            <person name="Wright A.T."/>
            <person name="Boxma B."/>
            <person name="Van Alen T."/>
            <person name="Hackstein J.H."/>
            <person name="Baker S.E."/>
            <person name="Grigoriev I.V."/>
            <person name="O'Malley M.A."/>
        </authorList>
    </citation>
    <scope>NUCLEOTIDE SEQUENCE [LARGE SCALE GENOMIC DNA]</scope>
    <source>
        <strain evidence="16 17">S4</strain>
    </source>
</reference>
<comment type="cofactor">
    <cofactor evidence="13">
        <name>Mg(2+)</name>
        <dbReference type="ChEBI" id="CHEBI:18420"/>
    </cofactor>
    <text evidence="13">Binds 1 Mg(2+) ion per subunit. Can also utilize other divalent metal cations, such as Ca(2+), Mn(2+) and Co(2+).</text>
</comment>
<feature type="domain" description="Transketolase-like pyrimidine-binding" evidence="15">
    <location>
        <begin position="358"/>
        <end position="535"/>
    </location>
</feature>
<feature type="binding site" evidence="13">
    <location>
        <position position="192"/>
    </location>
    <ligand>
        <name>Mg(2+)</name>
        <dbReference type="ChEBI" id="CHEBI:18420"/>
    </ligand>
</feature>
<evidence type="ECO:0000313" key="17">
    <source>
        <dbReference type="Proteomes" id="UP000193944"/>
    </source>
</evidence>
<dbReference type="InterPro" id="IPR009014">
    <property type="entry name" value="Transketo_C/PFOR_II"/>
</dbReference>
<comment type="similarity">
    <text evidence="2">Belongs to the transketolase family.</text>
</comment>
<dbReference type="EC" id="2.2.1.1" evidence="4"/>
<feature type="binding site" evidence="13">
    <location>
        <position position="160"/>
    </location>
    <ligand>
        <name>Mg(2+)</name>
        <dbReference type="ChEBI" id="CHEBI:18420"/>
    </ligand>
</feature>
<dbReference type="FunFam" id="3.40.50.920:FF:000003">
    <property type="entry name" value="Transketolase"/>
    <property type="match status" value="1"/>
</dbReference>
<dbReference type="GO" id="GO:0005829">
    <property type="term" value="C:cytosol"/>
    <property type="evidence" value="ECO:0007669"/>
    <property type="project" value="TreeGrafter"/>
</dbReference>
<keyword evidence="17" id="KW-1185">Reference proteome</keyword>
<keyword evidence="6 13" id="KW-0479">Metal-binding</keyword>
<evidence type="ECO:0000256" key="5">
    <source>
        <dbReference type="ARBA" id="ARBA00022679"/>
    </source>
</evidence>
<dbReference type="InterPro" id="IPR005475">
    <property type="entry name" value="Transketolase-like_Pyr-bd"/>
</dbReference>
<keyword evidence="7 13" id="KW-0460">Magnesium</keyword>
<evidence type="ECO:0000256" key="8">
    <source>
        <dbReference type="ARBA" id="ARBA00023052"/>
    </source>
</evidence>
<feature type="binding site" evidence="11">
    <location>
        <position position="479"/>
    </location>
    <ligand>
        <name>substrate</name>
    </ligand>
</feature>
<dbReference type="FunFam" id="3.40.50.970:FF:000003">
    <property type="entry name" value="Transketolase"/>
    <property type="match status" value="1"/>
</dbReference>